<dbReference type="Proteomes" id="UP000298656">
    <property type="component" value="Chromosome 2"/>
</dbReference>
<accession>A0A4P8IYL7</accession>
<name>A0A4P8IYL7_9BURK</name>
<evidence type="ECO:0000259" key="1">
    <source>
        <dbReference type="Pfam" id="PF20335"/>
    </source>
</evidence>
<dbReference type="Pfam" id="PF20335">
    <property type="entry name" value="DUF6630"/>
    <property type="match status" value="1"/>
</dbReference>
<sequence>MARFLSRWLSRDKTDGARENVAAPDQTISDAKILRDHFSPSQSALSALADLVRIIVKPLDAATRERLVALVRDAEPGEDASSILHWTLTRDVNEPETIDPSGWCLCISVDWRASNEIEWQTNQMLDTLGIAERWTWSGAGDVPAGLLAFGEWLGHRGYALLHLDTGSDAYMAFAVGRGDLDEVLTLANAAGAAIERIESVAGKDRSALS</sequence>
<dbReference type="EMBL" id="CP040078">
    <property type="protein sequence ID" value="QCP53661.1"/>
    <property type="molecule type" value="Genomic_DNA"/>
</dbReference>
<evidence type="ECO:0000313" key="2">
    <source>
        <dbReference type="EMBL" id="QCP53661.1"/>
    </source>
</evidence>
<dbReference type="OrthoDB" id="69552at2"/>
<proteinExistence type="predicted"/>
<reference evidence="2 3" key="1">
    <citation type="submission" date="2019-05" db="EMBL/GenBank/DDBJ databases">
        <title>Burkholderia sp. DHOD12, isolated from subtropical forest soil.</title>
        <authorList>
            <person name="Gao Z.-H."/>
            <person name="Qiu L.-H."/>
        </authorList>
    </citation>
    <scope>NUCLEOTIDE SEQUENCE [LARGE SCALE GENOMIC DNA]</scope>
    <source>
        <strain evidence="2 3">DHOD12</strain>
    </source>
</reference>
<dbReference type="AlphaFoldDB" id="A0A4P8IYL7"/>
<keyword evidence="3" id="KW-1185">Reference proteome</keyword>
<organism evidence="2 3">
    <name type="scientific">Trinickia violacea</name>
    <dbReference type="NCBI Taxonomy" id="2571746"/>
    <lineage>
        <taxon>Bacteria</taxon>
        <taxon>Pseudomonadati</taxon>
        <taxon>Pseudomonadota</taxon>
        <taxon>Betaproteobacteria</taxon>
        <taxon>Burkholderiales</taxon>
        <taxon>Burkholderiaceae</taxon>
        <taxon>Trinickia</taxon>
    </lineage>
</organism>
<gene>
    <name evidence="2" type="ORF">FAZ95_32065</name>
</gene>
<evidence type="ECO:0000313" key="3">
    <source>
        <dbReference type="Proteomes" id="UP000298656"/>
    </source>
</evidence>
<dbReference type="InterPro" id="IPR046582">
    <property type="entry name" value="DUF6630"/>
</dbReference>
<feature type="domain" description="DUF6630" evidence="1">
    <location>
        <begin position="103"/>
        <end position="194"/>
    </location>
</feature>
<protein>
    <recommendedName>
        <fullName evidence="1">DUF6630 domain-containing protein</fullName>
    </recommendedName>
</protein>
<dbReference type="KEGG" id="tvl:FAZ95_32065"/>
<dbReference type="RefSeq" id="WP_137336430.1">
    <property type="nucleotide sequence ID" value="NZ_CP040078.1"/>
</dbReference>